<keyword evidence="10" id="KW-0456">Lyase</keyword>
<organism evidence="15 16">
    <name type="scientific">Effrenium voratum</name>
    <dbReference type="NCBI Taxonomy" id="2562239"/>
    <lineage>
        <taxon>Eukaryota</taxon>
        <taxon>Sar</taxon>
        <taxon>Alveolata</taxon>
        <taxon>Dinophyceae</taxon>
        <taxon>Suessiales</taxon>
        <taxon>Symbiodiniaceae</taxon>
        <taxon>Effrenium</taxon>
    </lineage>
</organism>
<evidence type="ECO:0000256" key="13">
    <source>
        <dbReference type="SAM" id="Coils"/>
    </source>
</evidence>
<evidence type="ECO:0000256" key="2">
    <source>
        <dbReference type="ARBA" id="ARBA00006409"/>
    </source>
</evidence>
<feature type="region of interest" description="Disordered" evidence="14">
    <location>
        <begin position="135"/>
        <end position="166"/>
    </location>
</feature>
<dbReference type="Gene3D" id="1.25.40.80">
    <property type="match status" value="1"/>
</dbReference>
<gene>
    <name evidence="15" type="ORF">EVOR1521_LOCUS15269</name>
</gene>
<dbReference type="InterPro" id="IPR052219">
    <property type="entry name" value="Photolyase_Class-2"/>
</dbReference>
<dbReference type="PANTHER" id="PTHR10211">
    <property type="entry name" value="DEOXYRIBODIPYRIMIDINE PHOTOLYASE"/>
    <property type="match status" value="1"/>
</dbReference>
<reference evidence="15" key="1">
    <citation type="submission" date="2023-08" db="EMBL/GenBank/DDBJ databases">
        <authorList>
            <person name="Chen Y."/>
            <person name="Shah S."/>
            <person name="Dougan E. K."/>
            <person name="Thang M."/>
            <person name="Chan C."/>
        </authorList>
    </citation>
    <scope>NUCLEOTIDE SEQUENCE</scope>
</reference>
<dbReference type="FunFam" id="1.25.40.80:FF:000004">
    <property type="entry name" value="Deoxyribodipyrimidine photolyase"/>
    <property type="match status" value="1"/>
</dbReference>
<dbReference type="AlphaFoldDB" id="A0AA36MX56"/>
<evidence type="ECO:0000256" key="8">
    <source>
        <dbReference type="ARBA" id="ARBA00023125"/>
    </source>
</evidence>
<dbReference type="EC" id="4.1.99.3" evidence="3"/>
<keyword evidence="7" id="KW-0274">FAD</keyword>
<evidence type="ECO:0000256" key="10">
    <source>
        <dbReference type="ARBA" id="ARBA00023239"/>
    </source>
</evidence>
<keyword evidence="6" id="KW-0227">DNA damage</keyword>
<keyword evidence="5" id="KW-0285">Flavoprotein</keyword>
<evidence type="ECO:0000256" key="11">
    <source>
        <dbReference type="ARBA" id="ARBA00031671"/>
    </source>
</evidence>
<dbReference type="SUPFAM" id="SSF52425">
    <property type="entry name" value="Cryptochrome/photolyase, N-terminal domain"/>
    <property type="match status" value="1"/>
</dbReference>
<feature type="coiled-coil region" evidence="13">
    <location>
        <begin position="183"/>
        <end position="217"/>
    </location>
</feature>
<keyword evidence="8" id="KW-0238">DNA-binding</keyword>
<dbReference type="GO" id="GO:0003677">
    <property type="term" value="F:DNA binding"/>
    <property type="evidence" value="ECO:0007669"/>
    <property type="project" value="UniProtKB-KW"/>
</dbReference>
<evidence type="ECO:0000256" key="3">
    <source>
        <dbReference type="ARBA" id="ARBA00013149"/>
    </source>
</evidence>
<dbReference type="PROSITE" id="PS01084">
    <property type="entry name" value="DNA_PHOTOLYASES_2_2"/>
    <property type="match status" value="1"/>
</dbReference>
<evidence type="ECO:0000256" key="7">
    <source>
        <dbReference type="ARBA" id="ARBA00022827"/>
    </source>
</evidence>
<dbReference type="EMBL" id="CAUJNA010001924">
    <property type="protein sequence ID" value="CAJ1389704.1"/>
    <property type="molecule type" value="Genomic_DNA"/>
</dbReference>
<sequence>MASGREQTPPPVQFTSDAVAISFKMRGLTLEPLMQSKPLMKAVKKALRGALAAECGLGVGTEHVAVSLSEGSVVVDANVWPPTSTSCAFVKDKLKASSTLVITIQTWVNDVPGLDKVASNQVKVSKSSVSVSVIRPDEVEQEEQAGQPADVGSPRQGQRSDKKEKLAITGQLADAKSLLEKEREQILSQCKVLQDCLQEAERDAVTLRSELEQIKLRSLAPEAITARVVHRWSHLVAILHWSPVDWLSRLRMVVAGAALQSIHFDEEANEIANTAHRSAHRSAQILWRWGRASALLLHRQVIVAHRDAIFGSSSFCRALVSWARIVAVLGRSHAESSAWIVQAWARLVSMLDLVDVRNKRCGHEVDETLRNWPRLAHLLIVSHQTSCWRLVLSRSAKLSTVLNRWNRLGHNACGRMLQDQDKVKLLIQERHKKAQAKKVDAHNIVPVWAASDKQETAARTIRKKITLSLSTYLTDFPSVLRHPHSSPKDELPEPIDWEAAERSLEVDWSVKPVTGFQPGAKAGLGALEEFTTRLSRYAAKRNDPNVDALSGLSPWLHFGQISAQRCALRVRSAGEAKGVSSDVQKGCEAFIEESVVRRELSDNFCFYNENYDCLEGAANWARQTLKDHEKDKREYLYSIEDLETGKTHDDLWNAAQLQMVREGKMHGFLRMYWAKKILEWSPSPKEALQRCIRLNDRYELDGRDPNGYVGCMWSVCGVHDMGWKERKVFGKIRFMNYDGCKRKFDVAGFVAKYPGAKPASAAAEPPSKKKKTK</sequence>
<proteinExistence type="inferred from homology"/>
<keyword evidence="13" id="KW-0175">Coiled coil</keyword>
<dbReference type="Gene3D" id="1.10.579.10">
    <property type="entry name" value="DNA Cyclobutane Dipyrimidine Photolyase, subunit A, domain 3"/>
    <property type="match status" value="1"/>
</dbReference>
<evidence type="ECO:0000256" key="6">
    <source>
        <dbReference type="ARBA" id="ARBA00022763"/>
    </source>
</evidence>
<dbReference type="GO" id="GO:0003904">
    <property type="term" value="F:deoxyribodipyrimidine photo-lyase activity"/>
    <property type="evidence" value="ECO:0007669"/>
    <property type="project" value="UniProtKB-EC"/>
</dbReference>
<keyword evidence="9" id="KW-0234">DNA repair</keyword>
<comment type="catalytic activity">
    <reaction evidence="12">
        <text>cyclobutadipyrimidine (in DNA) = 2 pyrimidine residues (in DNA).</text>
        <dbReference type="EC" id="4.1.99.3"/>
    </reaction>
</comment>
<evidence type="ECO:0000256" key="14">
    <source>
        <dbReference type="SAM" id="MobiDB-lite"/>
    </source>
</evidence>
<comment type="caution">
    <text evidence="15">The sequence shown here is derived from an EMBL/GenBank/DDBJ whole genome shotgun (WGS) entry which is preliminary data.</text>
</comment>
<name>A0AA36MX56_9DINO</name>
<accession>A0AA36MX56</accession>
<evidence type="ECO:0000256" key="9">
    <source>
        <dbReference type="ARBA" id="ARBA00023204"/>
    </source>
</evidence>
<evidence type="ECO:0000313" key="15">
    <source>
        <dbReference type="EMBL" id="CAJ1389704.1"/>
    </source>
</evidence>
<evidence type="ECO:0000256" key="1">
    <source>
        <dbReference type="ARBA" id="ARBA00001974"/>
    </source>
</evidence>
<keyword evidence="16" id="KW-1185">Reference proteome</keyword>
<evidence type="ECO:0000313" key="16">
    <source>
        <dbReference type="Proteomes" id="UP001178507"/>
    </source>
</evidence>
<comment type="similarity">
    <text evidence="2">Belongs to the DNA photolyase class-2 family.</text>
</comment>
<dbReference type="PANTHER" id="PTHR10211:SF0">
    <property type="entry name" value="DEOXYRIBODIPYRIMIDINE PHOTO-LYASE"/>
    <property type="match status" value="1"/>
</dbReference>
<evidence type="ECO:0000256" key="5">
    <source>
        <dbReference type="ARBA" id="ARBA00022630"/>
    </source>
</evidence>
<dbReference type="InterPro" id="IPR036155">
    <property type="entry name" value="Crypto/Photolyase_N_sf"/>
</dbReference>
<evidence type="ECO:0000256" key="12">
    <source>
        <dbReference type="ARBA" id="ARBA00033999"/>
    </source>
</evidence>
<dbReference type="GO" id="GO:0000719">
    <property type="term" value="P:photoreactive repair"/>
    <property type="evidence" value="ECO:0007669"/>
    <property type="project" value="TreeGrafter"/>
</dbReference>
<dbReference type="SUPFAM" id="SSF48173">
    <property type="entry name" value="Cryptochrome/photolyase FAD-binding domain"/>
    <property type="match status" value="1"/>
</dbReference>
<dbReference type="PROSITE" id="PS01083">
    <property type="entry name" value="DNA_PHOTOLYASES_2_1"/>
    <property type="match status" value="1"/>
</dbReference>
<dbReference type="InterPro" id="IPR036134">
    <property type="entry name" value="Crypto/Photolyase_FAD-like_sf"/>
</dbReference>
<dbReference type="FunFam" id="1.10.579.10:FF:000002">
    <property type="entry name" value="Deoxyribodipyrimidine photolyase"/>
    <property type="match status" value="1"/>
</dbReference>
<comment type="cofactor">
    <cofactor evidence="1">
        <name>FAD</name>
        <dbReference type="ChEBI" id="CHEBI:57692"/>
    </cofactor>
</comment>
<protein>
    <recommendedName>
        <fullName evidence="4">Deoxyribodipyrimidine photo-lyase</fullName>
        <ecNumber evidence="3">4.1.99.3</ecNumber>
    </recommendedName>
    <alternativeName>
        <fullName evidence="11">DNA photolyase</fullName>
    </alternativeName>
</protein>
<dbReference type="Proteomes" id="UP001178507">
    <property type="component" value="Unassembled WGS sequence"/>
</dbReference>
<dbReference type="InterPro" id="IPR032673">
    <property type="entry name" value="DNA_photolyase_2_CS"/>
</dbReference>
<evidence type="ECO:0000256" key="4">
    <source>
        <dbReference type="ARBA" id="ARBA00014046"/>
    </source>
</evidence>